<dbReference type="GO" id="GO:0005524">
    <property type="term" value="F:ATP binding"/>
    <property type="evidence" value="ECO:0007669"/>
    <property type="project" value="UniProtKB-KW"/>
</dbReference>
<dbReference type="FunFam" id="1.10.20.140:FF:000001">
    <property type="entry name" value="tRNA dimethylallyltransferase"/>
    <property type="match status" value="1"/>
</dbReference>
<dbReference type="GO" id="GO:0006400">
    <property type="term" value="P:tRNA modification"/>
    <property type="evidence" value="ECO:0007669"/>
    <property type="project" value="TreeGrafter"/>
</dbReference>
<keyword evidence="5" id="KW-0819">tRNA processing</keyword>
<sequence>MDKIKLLAIVGPTASGKSGLALDVANYFGAEIVSVDSMLVYRGMDIGTAKPTVAELSSVAHHMIDIVDPGAGFSAADYRERASAVIEDITARGKRALVAGGTGLYLRALLEGIFEGPPGNDELRREFDAVIERGGPGGLHAELAEVDPEAAARIHPNDAVRIVRALEVYRMTGRSISSLHSEQARAGSPYETLKIGLNKERADLYEDINRRVDSMMERGLLAEVRRLLDKGYGSELRPMQALGYKEMVSHIEGGVELKEAVEALKKNTRNFAKRQLTWFGKDKEIRWFAPGEKTAIMAAASGLWPSGTG</sequence>
<keyword evidence="4 10" id="KW-0808">Transferase</keyword>
<keyword evidence="7" id="KW-0067">ATP-binding</keyword>
<evidence type="ECO:0000313" key="10">
    <source>
        <dbReference type="EMBL" id="VAW37065.1"/>
    </source>
</evidence>
<comment type="similarity">
    <text evidence="2">Belongs to the IPP transferase family.</text>
</comment>
<dbReference type="EC" id="2.5.1.75" evidence="3"/>
<dbReference type="AlphaFoldDB" id="A0A3B0V0J3"/>
<evidence type="ECO:0000256" key="1">
    <source>
        <dbReference type="ARBA" id="ARBA00001946"/>
    </source>
</evidence>
<dbReference type="InterPro" id="IPR027417">
    <property type="entry name" value="P-loop_NTPase"/>
</dbReference>
<dbReference type="InterPro" id="IPR018022">
    <property type="entry name" value="IPT"/>
</dbReference>
<dbReference type="PANTHER" id="PTHR11088:SF60">
    <property type="entry name" value="TRNA DIMETHYLALLYLTRANSFERASE"/>
    <property type="match status" value="1"/>
</dbReference>
<dbReference type="InterPro" id="IPR039657">
    <property type="entry name" value="Dimethylallyltransferase"/>
</dbReference>
<keyword evidence="6" id="KW-0547">Nucleotide-binding</keyword>
<proteinExistence type="inferred from homology"/>
<accession>A0A3B0V0J3</accession>
<reference evidence="10" key="1">
    <citation type="submission" date="2018-06" db="EMBL/GenBank/DDBJ databases">
        <authorList>
            <person name="Zhirakovskaya E."/>
        </authorList>
    </citation>
    <scope>NUCLEOTIDE SEQUENCE</scope>
</reference>
<evidence type="ECO:0000256" key="4">
    <source>
        <dbReference type="ARBA" id="ARBA00022679"/>
    </source>
</evidence>
<evidence type="ECO:0000256" key="6">
    <source>
        <dbReference type="ARBA" id="ARBA00022741"/>
    </source>
</evidence>
<dbReference type="Pfam" id="PF01715">
    <property type="entry name" value="IPPT"/>
    <property type="match status" value="1"/>
</dbReference>
<name>A0A3B0V0J3_9ZZZZ</name>
<evidence type="ECO:0000256" key="9">
    <source>
        <dbReference type="ARBA" id="ARBA00049563"/>
    </source>
</evidence>
<gene>
    <name evidence="10" type="ORF">MNBD_DELTA02-536</name>
</gene>
<dbReference type="EMBL" id="UOEZ01000048">
    <property type="protein sequence ID" value="VAW37065.1"/>
    <property type="molecule type" value="Genomic_DNA"/>
</dbReference>
<comment type="cofactor">
    <cofactor evidence="1">
        <name>Mg(2+)</name>
        <dbReference type="ChEBI" id="CHEBI:18420"/>
    </cofactor>
</comment>
<dbReference type="NCBIfam" id="TIGR00174">
    <property type="entry name" value="miaA"/>
    <property type="match status" value="1"/>
</dbReference>
<evidence type="ECO:0000256" key="5">
    <source>
        <dbReference type="ARBA" id="ARBA00022694"/>
    </source>
</evidence>
<dbReference type="PANTHER" id="PTHR11088">
    <property type="entry name" value="TRNA DIMETHYLALLYLTRANSFERASE"/>
    <property type="match status" value="1"/>
</dbReference>
<keyword evidence="8" id="KW-0460">Magnesium</keyword>
<dbReference type="HAMAP" id="MF_00185">
    <property type="entry name" value="IPP_trans"/>
    <property type="match status" value="1"/>
</dbReference>
<evidence type="ECO:0000256" key="8">
    <source>
        <dbReference type="ARBA" id="ARBA00022842"/>
    </source>
</evidence>
<organism evidence="10">
    <name type="scientific">hydrothermal vent metagenome</name>
    <dbReference type="NCBI Taxonomy" id="652676"/>
    <lineage>
        <taxon>unclassified sequences</taxon>
        <taxon>metagenomes</taxon>
        <taxon>ecological metagenomes</taxon>
    </lineage>
</organism>
<evidence type="ECO:0000256" key="2">
    <source>
        <dbReference type="ARBA" id="ARBA00005842"/>
    </source>
</evidence>
<dbReference type="Gene3D" id="1.10.20.140">
    <property type="match status" value="1"/>
</dbReference>
<dbReference type="GO" id="GO:0052381">
    <property type="term" value="F:tRNA dimethylallyltransferase activity"/>
    <property type="evidence" value="ECO:0007669"/>
    <property type="project" value="UniProtKB-EC"/>
</dbReference>
<evidence type="ECO:0000256" key="3">
    <source>
        <dbReference type="ARBA" id="ARBA00012665"/>
    </source>
</evidence>
<protein>
    <recommendedName>
        <fullName evidence="3">tRNA dimethylallyltransferase</fullName>
        <ecNumber evidence="3">2.5.1.75</ecNumber>
    </recommendedName>
</protein>
<dbReference type="SUPFAM" id="SSF52540">
    <property type="entry name" value="P-loop containing nucleoside triphosphate hydrolases"/>
    <property type="match status" value="1"/>
</dbReference>
<evidence type="ECO:0000256" key="7">
    <source>
        <dbReference type="ARBA" id="ARBA00022840"/>
    </source>
</evidence>
<comment type="catalytic activity">
    <reaction evidence="9">
        <text>adenosine(37) in tRNA + dimethylallyl diphosphate = N(6)-dimethylallyladenosine(37) in tRNA + diphosphate</text>
        <dbReference type="Rhea" id="RHEA:26482"/>
        <dbReference type="Rhea" id="RHEA-COMP:10162"/>
        <dbReference type="Rhea" id="RHEA-COMP:10375"/>
        <dbReference type="ChEBI" id="CHEBI:33019"/>
        <dbReference type="ChEBI" id="CHEBI:57623"/>
        <dbReference type="ChEBI" id="CHEBI:74411"/>
        <dbReference type="ChEBI" id="CHEBI:74415"/>
        <dbReference type="EC" id="2.5.1.75"/>
    </reaction>
</comment>
<dbReference type="Gene3D" id="3.40.50.300">
    <property type="entry name" value="P-loop containing nucleotide triphosphate hydrolases"/>
    <property type="match status" value="1"/>
</dbReference>